<proteinExistence type="predicted"/>
<gene>
    <name evidence="2" type="ORF">F2P81_024907</name>
    <name evidence="1" type="ORF">SMAX5B_021552</name>
</gene>
<dbReference type="Proteomes" id="UP000246464">
    <property type="component" value="Chromosome 4"/>
</dbReference>
<evidence type="ECO:0000313" key="1">
    <source>
        <dbReference type="EMBL" id="AWO99702.1"/>
    </source>
</evidence>
<evidence type="ECO:0000313" key="4">
    <source>
        <dbReference type="Proteomes" id="UP000438429"/>
    </source>
</evidence>
<accession>A0A2U9B6V3</accession>
<evidence type="ECO:0000313" key="2">
    <source>
        <dbReference type="EMBL" id="KAF0022926.1"/>
    </source>
</evidence>
<evidence type="ECO:0000313" key="3">
    <source>
        <dbReference type="Proteomes" id="UP000246464"/>
    </source>
</evidence>
<dbReference type="EMBL" id="VEVO01000023">
    <property type="protein sequence ID" value="KAF0022926.1"/>
    <property type="molecule type" value="Genomic_DNA"/>
</dbReference>
<keyword evidence="3" id="KW-1185">Reference proteome</keyword>
<dbReference type="AlphaFoldDB" id="A0A2U9B6V3"/>
<name>A0A2U9B6V3_SCOMX</name>
<protein>
    <submittedName>
        <fullName evidence="1">Uncharacterized protein</fullName>
    </submittedName>
</protein>
<sequence length="87" mass="9865">MLRNMEMWRVDIQVLILDQLPQKRIDGLGRPGVFLDWAQSSLSCQQIFGMNPGPSPHAAPVLYEASAGVKHHPRQKRLMENLLKCLS</sequence>
<reference evidence="1 3" key="1">
    <citation type="submission" date="2017-12" db="EMBL/GenBank/DDBJ databases">
        <title>Integrating genomic resources of turbot (Scophthalmus maximus) in depth evaluation of genetic and physical mapping variation across individuals.</title>
        <authorList>
            <person name="Martinez P."/>
        </authorList>
    </citation>
    <scope>NUCLEOTIDE SEQUENCE [LARGE SCALE GENOMIC DNA]</scope>
</reference>
<dbReference type="EMBL" id="CP026246">
    <property type="protein sequence ID" value="AWO99702.1"/>
    <property type="molecule type" value="Genomic_DNA"/>
</dbReference>
<organism evidence="1 3">
    <name type="scientific">Scophthalmus maximus</name>
    <name type="common">Turbot</name>
    <name type="synonym">Psetta maxima</name>
    <dbReference type="NCBI Taxonomy" id="52904"/>
    <lineage>
        <taxon>Eukaryota</taxon>
        <taxon>Metazoa</taxon>
        <taxon>Chordata</taxon>
        <taxon>Craniata</taxon>
        <taxon>Vertebrata</taxon>
        <taxon>Euteleostomi</taxon>
        <taxon>Actinopterygii</taxon>
        <taxon>Neopterygii</taxon>
        <taxon>Teleostei</taxon>
        <taxon>Neoteleostei</taxon>
        <taxon>Acanthomorphata</taxon>
        <taxon>Carangaria</taxon>
        <taxon>Pleuronectiformes</taxon>
        <taxon>Pleuronectoidei</taxon>
        <taxon>Scophthalmidae</taxon>
        <taxon>Scophthalmus</taxon>
    </lineage>
</organism>
<reference evidence="2 4" key="2">
    <citation type="submission" date="2019-06" db="EMBL/GenBank/DDBJ databases">
        <title>Draft genomes of female and male turbot (Scophthalmus maximus).</title>
        <authorList>
            <person name="Xu H."/>
            <person name="Xu X.-W."/>
            <person name="Shao C."/>
            <person name="Chen S."/>
        </authorList>
    </citation>
    <scope>NUCLEOTIDE SEQUENCE [LARGE SCALE GENOMIC DNA]</scope>
    <source>
        <strain evidence="2">Ysfricsl-2016a</strain>
        <tissue evidence="2">Blood</tissue>
    </source>
</reference>
<dbReference type="Proteomes" id="UP000438429">
    <property type="component" value="Unassembled WGS sequence"/>
</dbReference>